<dbReference type="EMBL" id="SNXI01000005">
    <property type="protein sequence ID" value="TDP38211.1"/>
    <property type="molecule type" value="Genomic_DNA"/>
</dbReference>
<feature type="signal peptide" evidence="1">
    <location>
        <begin position="1"/>
        <end position="24"/>
    </location>
</feature>
<comment type="caution">
    <text evidence="2">The sequence shown here is derived from an EMBL/GenBank/DDBJ whole genome shotgun (WGS) entry which is preliminary data.</text>
</comment>
<evidence type="ECO:0000256" key="1">
    <source>
        <dbReference type="SAM" id="SignalP"/>
    </source>
</evidence>
<accession>A0A4R6PJG6</accession>
<proteinExistence type="predicted"/>
<dbReference type="AlphaFoldDB" id="A0A4R6PJG6"/>
<gene>
    <name evidence="2" type="ORF">DEU29_10563</name>
</gene>
<keyword evidence="3" id="KW-1185">Reference proteome</keyword>
<feature type="chain" id="PRO_5020937945" description="DUF2066 domain-containing protein" evidence="1">
    <location>
        <begin position="25"/>
        <end position="359"/>
    </location>
</feature>
<name>A0A4R6PJG6_9GAMM</name>
<dbReference type="InterPro" id="IPR018642">
    <property type="entry name" value="DUF2066"/>
</dbReference>
<dbReference type="RefSeq" id="WP_133539258.1">
    <property type="nucleotide sequence ID" value="NZ_SNXI01000005.1"/>
</dbReference>
<dbReference type="Proteomes" id="UP000295531">
    <property type="component" value="Unassembled WGS sequence"/>
</dbReference>
<dbReference type="Pfam" id="PF09839">
    <property type="entry name" value="DUF2066"/>
    <property type="match status" value="1"/>
</dbReference>
<protein>
    <recommendedName>
        <fullName evidence="4">DUF2066 domain-containing protein</fullName>
    </recommendedName>
</protein>
<evidence type="ECO:0008006" key="4">
    <source>
        <dbReference type="Google" id="ProtNLM"/>
    </source>
</evidence>
<evidence type="ECO:0000313" key="3">
    <source>
        <dbReference type="Proteomes" id="UP000295531"/>
    </source>
</evidence>
<dbReference type="OrthoDB" id="6195299at2"/>
<reference evidence="2 3" key="1">
    <citation type="submission" date="2019-03" db="EMBL/GenBank/DDBJ databases">
        <title>Freshwater and sediment microbial communities from various areas in North America, analyzing microbe dynamics in response to fracking.</title>
        <authorList>
            <person name="Lamendella R."/>
        </authorList>
    </citation>
    <scope>NUCLEOTIDE SEQUENCE [LARGE SCALE GENOMIC DNA]</scope>
    <source>
        <strain evidence="2 3">18_TX</strain>
    </source>
</reference>
<organism evidence="2 3">
    <name type="scientific">Idiomarina aquatica</name>
    <dbReference type="NCBI Taxonomy" id="1327752"/>
    <lineage>
        <taxon>Bacteria</taxon>
        <taxon>Pseudomonadati</taxon>
        <taxon>Pseudomonadota</taxon>
        <taxon>Gammaproteobacteria</taxon>
        <taxon>Alteromonadales</taxon>
        <taxon>Idiomarinaceae</taxon>
        <taxon>Idiomarina</taxon>
    </lineage>
</organism>
<evidence type="ECO:0000313" key="2">
    <source>
        <dbReference type="EMBL" id="TDP38211.1"/>
    </source>
</evidence>
<sequence>MDRLTGVLVAVMMALLLASSNVQAKLIENLYSATVDVGSQDSRLRQQALTDAFRQVIIKVTGQPALVDDPAINAASRNVNDLLVQYGYQREGSQTQLTATFDGQKLRDLLAANAMPYWGSRRPQLLLWMATDTRGKREMIGSSDESVFTQQLRSKAKQLAIPIQLPILDLTDSMQVSVTDVWGRFIGPIKTASTRYATDGFAVVRVTENPQAEDADKRYQLDWRVDVDDKRLQGIVYASSTDWLAEPFIAELAQTLAAEYSVINSDQQSLVQVPLSIAGLENWQQVLAVESFLQSIPSVDAIKLDRYAREQTDFVVTVRGSEDNLLQSIQLDGRLRSQEISPFVNPELRQQTIYQWVGD</sequence>
<keyword evidence="1" id="KW-0732">Signal</keyword>